<dbReference type="SUPFAM" id="SSF52309">
    <property type="entry name" value="N-(deoxy)ribosyltransferase-like"/>
    <property type="match status" value="1"/>
</dbReference>
<comment type="caution">
    <text evidence="1">The sequence shown here is derived from an EMBL/GenBank/DDBJ whole genome shotgun (WGS) entry which is preliminary data.</text>
</comment>
<sequence>MKIYLIGSLRNPAVPLLGNELRKLGFEVFDEWFGAGPEADDYWQKYEQTRGRHYKEALYGLEAENIYLFDRRNLDASDLAVMLLPAGKSGHIEFGYAIGQGKPGYILFDEEPERWDVMYQFASGVFFNQQELLSSISSWVSVSQ</sequence>
<protein>
    <recommendedName>
        <fullName evidence="2">Nucleoside 2-deoxyribosyltransferase</fullName>
    </recommendedName>
</protein>
<dbReference type="EMBL" id="LAZR01000203">
    <property type="protein sequence ID" value="KKN82278.1"/>
    <property type="molecule type" value="Genomic_DNA"/>
</dbReference>
<evidence type="ECO:0000313" key="1">
    <source>
        <dbReference type="EMBL" id="KKN82278.1"/>
    </source>
</evidence>
<organism evidence="1">
    <name type="scientific">marine sediment metagenome</name>
    <dbReference type="NCBI Taxonomy" id="412755"/>
    <lineage>
        <taxon>unclassified sequences</taxon>
        <taxon>metagenomes</taxon>
        <taxon>ecological metagenomes</taxon>
    </lineage>
</organism>
<gene>
    <name evidence="1" type="ORF">LCGC14_0310910</name>
</gene>
<reference evidence="1" key="1">
    <citation type="journal article" date="2015" name="Nature">
        <title>Complex archaea that bridge the gap between prokaryotes and eukaryotes.</title>
        <authorList>
            <person name="Spang A."/>
            <person name="Saw J.H."/>
            <person name="Jorgensen S.L."/>
            <person name="Zaremba-Niedzwiedzka K."/>
            <person name="Martijn J."/>
            <person name="Lind A.E."/>
            <person name="van Eijk R."/>
            <person name="Schleper C."/>
            <person name="Guy L."/>
            <person name="Ettema T.J."/>
        </authorList>
    </citation>
    <scope>NUCLEOTIDE SEQUENCE</scope>
</reference>
<dbReference type="Gene3D" id="3.40.50.450">
    <property type="match status" value="1"/>
</dbReference>
<proteinExistence type="predicted"/>
<name>A0A0F9WTX3_9ZZZZ</name>
<dbReference type="AlphaFoldDB" id="A0A0F9WTX3"/>
<evidence type="ECO:0008006" key="2">
    <source>
        <dbReference type="Google" id="ProtNLM"/>
    </source>
</evidence>
<accession>A0A0F9WTX3</accession>